<feature type="region of interest" description="Disordered" evidence="1">
    <location>
        <begin position="420"/>
        <end position="475"/>
    </location>
</feature>
<evidence type="ECO:0000256" key="1">
    <source>
        <dbReference type="SAM" id="MobiDB-lite"/>
    </source>
</evidence>
<dbReference type="EMBL" id="JAAMFL010000014">
    <property type="protein sequence ID" value="MBS9338018.1"/>
    <property type="molecule type" value="Genomic_DNA"/>
</dbReference>
<feature type="compositionally biased region" description="Basic and acidic residues" evidence="1">
    <location>
        <begin position="465"/>
        <end position="475"/>
    </location>
</feature>
<feature type="domain" description="Mub B2-like" evidence="3">
    <location>
        <begin position="325"/>
        <end position="419"/>
    </location>
</feature>
<feature type="domain" description="Mub B2-like" evidence="3">
    <location>
        <begin position="229"/>
        <end position="321"/>
    </location>
</feature>
<evidence type="ECO:0000313" key="4">
    <source>
        <dbReference type="EMBL" id="MBS9338018.1"/>
    </source>
</evidence>
<dbReference type="Proteomes" id="UP001519503">
    <property type="component" value="Unassembled WGS sequence"/>
</dbReference>
<evidence type="ECO:0000259" key="3">
    <source>
        <dbReference type="Pfam" id="PF17966"/>
    </source>
</evidence>
<keyword evidence="2" id="KW-0812">Transmembrane</keyword>
<dbReference type="InterPro" id="IPR041495">
    <property type="entry name" value="Mub_B2"/>
</dbReference>
<accession>A0ABS5QXU9</accession>
<keyword evidence="5" id="KW-1185">Reference proteome</keyword>
<dbReference type="Gene3D" id="2.60.40.4300">
    <property type="match status" value="2"/>
</dbReference>
<dbReference type="Pfam" id="PF17966">
    <property type="entry name" value="Muc_B2"/>
    <property type="match status" value="2"/>
</dbReference>
<keyword evidence="2" id="KW-1133">Transmembrane helix</keyword>
<dbReference type="RefSeq" id="WP_213822619.1">
    <property type="nucleotide sequence ID" value="NZ_JAAMFL010000014.1"/>
</dbReference>
<proteinExistence type="predicted"/>
<gene>
    <name evidence="4" type="ORF">G6R30_06155</name>
</gene>
<evidence type="ECO:0000256" key="2">
    <source>
        <dbReference type="SAM" id="Phobius"/>
    </source>
</evidence>
<keyword evidence="2" id="KW-0472">Membrane</keyword>
<name>A0ABS5QXU9_9LACO</name>
<feature type="compositionally biased region" description="Polar residues" evidence="1">
    <location>
        <begin position="446"/>
        <end position="464"/>
    </location>
</feature>
<feature type="transmembrane region" description="Helical" evidence="2">
    <location>
        <begin position="482"/>
        <end position="500"/>
    </location>
</feature>
<evidence type="ECO:0000313" key="5">
    <source>
        <dbReference type="Proteomes" id="UP001519503"/>
    </source>
</evidence>
<organism evidence="4 5">
    <name type="scientific">Fructobacillus parabroussonetiae</name>
    <dbReference type="NCBI Taxonomy" id="2713174"/>
    <lineage>
        <taxon>Bacteria</taxon>
        <taxon>Bacillati</taxon>
        <taxon>Bacillota</taxon>
        <taxon>Bacilli</taxon>
        <taxon>Lactobacillales</taxon>
        <taxon>Lactobacillaceae</taxon>
        <taxon>Fructobacillus</taxon>
    </lineage>
</organism>
<sequence>MNYNNLNFEENTKKVLHKVKKSWIVISLASFTLLGVESFSSNVNKSTPFVSSSVVSADTNSYDNNSEQTNLADQQSIHSVSSATINIGDSLPNTAQDYEAKIISNSTETIDYNAKVDLGQADNQNPGRYTVTITFSDGTIQQTSLTVMKINVSDSISIMQGDPFPVGEYIPYQNMPDSLNFSSEPAGYGFLVNTSSVNTDVAGKYECTIYYPGNRNIRKTFLVNVISPTERKNVNETIHYQYPDGTESANTYTKSLTFTRSAEIDPDTGEVTYGDWSSDQIFEAVQSPSLKGYTPDQAEIATQTVSGISQDLNFTVKYMKNAPAESTDTKTVNETIHYQYPDGTNAADTYTKSLTFTRAKYTDAVTGEVTYGSWSTDQTFEAVQSPSLKGYTPDQAEIAAQMVNGDSQDLNFTVKYMKDATDSNNQDGSNTPSNPSSNGTDSTSSETTKTQTAGKPLPSKQQHTTRLEKYHNLPDTAKKDQGYGLAGLLGISAILVFFGLSKSRKKRG</sequence>
<protein>
    <recommendedName>
        <fullName evidence="3">Mub B2-like domain-containing protein</fullName>
    </recommendedName>
</protein>
<comment type="caution">
    <text evidence="4">The sequence shown here is derived from an EMBL/GenBank/DDBJ whole genome shotgun (WGS) entry which is preliminary data.</text>
</comment>
<reference evidence="4 5" key="1">
    <citation type="submission" date="2020-02" db="EMBL/GenBank/DDBJ databases">
        <title>Fructobacillus sp. isolated from paper mulberry of Taiwan.</title>
        <authorList>
            <person name="Lin S.-T."/>
        </authorList>
    </citation>
    <scope>NUCLEOTIDE SEQUENCE [LARGE SCALE GENOMIC DNA]</scope>
    <source>
        <strain evidence="4 5">S1-1</strain>
    </source>
</reference>
<feature type="compositionally biased region" description="Low complexity" evidence="1">
    <location>
        <begin position="427"/>
        <end position="445"/>
    </location>
</feature>